<sequence length="85" mass="9285">MDDPTIVIRIAFKRTAEAMKSFLNESACAGSALRQPGVPGSRPVGEQQNQTGQHPDGARDAQDGAQVMICRLGVDRFNTWIKRTD</sequence>
<organism evidence="2 3">
    <name type="scientific">Deinococcus hohokamensis</name>
    <dbReference type="NCBI Taxonomy" id="309883"/>
    <lineage>
        <taxon>Bacteria</taxon>
        <taxon>Thermotogati</taxon>
        <taxon>Deinococcota</taxon>
        <taxon>Deinococci</taxon>
        <taxon>Deinococcales</taxon>
        <taxon>Deinococcaceae</taxon>
        <taxon>Deinococcus</taxon>
    </lineage>
</organism>
<evidence type="ECO:0008006" key="4">
    <source>
        <dbReference type="Google" id="ProtNLM"/>
    </source>
</evidence>
<accession>A0ABV9IG54</accession>
<evidence type="ECO:0000256" key="1">
    <source>
        <dbReference type="SAM" id="MobiDB-lite"/>
    </source>
</evidence>
<protein>
    <recommendedName>
        <fullName evidence="4">Transposase</fullName>
    </recommendedName>
</protein>
<feature type="region of interest" description="Disordered" evidence="1">
    <location>
        <begin position="33"/>
        <end position="64"/>
    </location>
</feature>
<dbReference type="EMBL" id="JBHSEI010000015">
    <property type="protein sequence ID" value="MFC4640370.1"/>
    <property type="molecule type" value="Genomic_DNA"/>
</dbReference>
<name>A0ABV9IG54_9DEIO</name>
<evidence type="ECO:0000313" key="2">
    <source>
        <dbReference type="EMBL" id="MFC4640370.1"/>
    </source>
</evidence>
<keyword evidence="3" id="KW-1185">Reference proteome</keyword>
<dbReference type="RefSeq" id="WP_380063344.1">
    <property type="nucleotide sequence ID" value="NZ_JBHSEI010000015.1"/>
</dbReference>
<evidence type="ECO:0000313" key="3">
    <source>
        <dbReference type="Proteomes" id="UP001595952"/>
    </source>
</evidence>
<comment type="caution">
    <text evidence="2">The sequence shown here is derived from an EMBL/GenBank/DDBJ whole genome shotgun (WGS) entry which is preliminary data.</text>
</comment>
<reference evidence="3" key="1">
    <citation type="journal article" date="2019" name="Int. J. Syst. Evol. Microbiol.">
        <title>The Global Catalogue of Microorganisms (GCM) 10K type strain sequencing project: providing services to taxonomists for standard genome sequencing and annotation.</title>
        <authorList>
            <consortium name="The Broad Institute Genomics Platform"/>
            <consortium name="The Broad Institute Genome Sequencing Center for Infectious Disease"/>
            <person name="Wu L."/>
            <person name="Ma J."/>
        </authorList>
    </citation>
    <scope>NUCLEOTIDE SEQUENCE [LARGE SCALE GENOMIC DNA]</scope>
    <source>
        <strain evidence="3">CCUG 55995</strain>
    </source>
</reference>
<dbReference type="Proteomes" id="UP001595952">
    <property type="component" value="Unassembled WGS sequence"/>
</dbReference>
<gene>
    <name evidence="2" type="ORF">ACFO0D_18735</name>
</gene>
<proteinExistence type="predicted"/>